<dbReference type="SUPFAM" id="SSF53474">
    <property type="entry name" value="alpha/beta-Hydrolases"/>
    <property type="match status" value="1"/>
</dbReference>
<dbReference type="InterPro" id="IPR029058">
    <property type="entry name" value="AB_hydrolase_fold"/>
</dbReference>
<sequence>MKRVVRVVVGLAMLVPVLGPGGAMAGTAEATGSAVGSPLEWGACPAPASAKAEAAGSGAVTSRSAPAVSGVECATVRVPLDYREPLGQSITLALNRIKAKVPREGNHLGSLLVNPGGPGASGRSLAEYVSAALSQKVANRYDIIGFDPRGVGNSEPSMHCVDAGTYYAPPRPDAIPRGQEDEKVLLGRATDYANGCGDLWAWLLPHLTTENTARDMDTIRAALGEQQISFLGYSYGTYIGAVYATLFPDRVKHLVMDSTVDPAGIWYKANLAQDKAFESRHHEFLAWTAKNNAVYKLGGSATQTSFAWNAMRSRLHDRPAGGVVGPSELDDTFTVGGYTDRIWPELSAAWSKYVRQGDPKGLVDVFNKYGKQDADDENGYAIYLSVQCRDVQWPRSWTKWRTDMTRMHKQAPFLTWPNAWYNAPCAFWSVPGGTPVTIHASRKLPPILMIQSKDDAATPYQGALNMRKLFPSARMVVDAGGNHGASLAGNQCVDRHLVAYLLDGTVPRQGAECQKLPAPKPTAHMAAAGPLGHERLTELLSR</sequence>
<evidence type="ECO:0000313" key="7">
    <source>
        <dbReference type="Proteomes" id="UP001597097"/>
    </source>
</evidence>
<dbReference type="GO" id="GO:0016787">
    <property type="term" value="F:hydrolase activity"/>
    <property type="evidence" value="ECO:0007669"/>
    <property type="project" value="UniProtKB-KW"/>
</dbReference>
<organism evidence="6 7">
    <name type="scientific">Nonomuraea guangzhouensis</name>
    <dbReference type="NCBI Taxonomy" id="1291555"/>
    <lineage>
        <taxon>Bacteria</taxon>
        <taxon>Bacillati</taxon>
        <taxon>Actinomycetota</taxon>
        <taxon>Actinomycetes</taxon>
        <taxon>Streptosporangiales</taxon>
        <taxon>Streptosporangiaceae</taxon>
        <taxon>Nonomuraea</taxon>
    </lineage>
</organism>
<dbReference type="InterPro" id="IPR051601">
    <property type="entry name" value="Serine_prot/Carboxylest_S33"/>
</dbReference>
<feature type="domain" description="AB hydrolase-1" evidence="5">
    <location>
        <begin position="111"/>
        <end position="486"/>
    </location>
</feature>
<accession>A0ABW4GW90</accession>
<evidence type="ECO:0000256" key="1">
    <source>
        <dbReference type="ARBA" id="ARBA00010088"/>
    </source>
</evidence>
<feature type="signal peptide" evidence="4">
    <location>
        <begin position="1"/>
        <end position="25"/>
    </location>
</feature>
<feature type="chain" id="PRO_5046126026" evidence="4">
    <location>
        <begin position="26"/>
        <end position="542"/>
    </location>
</feature>
<dbReference type="PANTHER" id="PTHR43248">
    <property type="entry name" value="2-SUCCINYL-6-HYDROXY-2,4-CYCLOHEXADIENE-1-CARBOXYLATE SYNTHASE"/>
    <property type="match status" value="1"/>
</dbReference>
<name>A0ABW4GW90_9ACTN</name>
<dbReference type="RefSeq" id="WP_308127561.1">
    <property type="nucleotide sequence ID" value="NZ_JAHKRM010000052.1"/>
</dbReference>
<keyword evidence="3 6" id="KW-0378">Hydrolase</keyword>
<keyword evidence="7" id="KW-1185">Reference proteome</keyword>
<dbReference type="Proteomes" id="UP001597097">
    <property type="component" value="Unassembled WGS sequence"/>
</dbReference>
<proteinExistence type="inferred from homology"/>
<evidence type="ECO:0000313" key="6">
    <source>
        <dbReference type="EMBL" id="MFD1546824.1"/>
    </source>
</evidence>
<keyword evidence="2 4" id="KW-0732">Signal</keyword>
<dbReference type="InterPro" id="IPR000073">
    <property type="entry name" value="AB_hydrolase_1"/>
</dbReference>
<dbReference type="PANTHER" id="PTHR43248:SF29">
    <property type="entry name" value="TRIPEPTIDYL AMINOPEPTIDASE"/>
    <property type="match status" value="1"/>
</dbReference>
<protein>
    <submittedName>
        <fullName evidence="6">Alpha/beta hydrolase</fullName>
    </submittedName>
</protein>
<evidence type="ECO:0000256" key="4">
    <source>
        <dbReference type="SAM" id="SignalP"/>
    </source>
</evidence>
<evidence type="ECO:0000259" key="5">
    <source>
        <dbReference type="Pfam" id="PF00561"/>
    </source>
</evidence>
<dbReference type="Pfam" id="PF00561">
    <property type="entry name" value="Abhydrolase_1"/>
    <property type="match status" value="1"/>
</dbReference>
<reference evidence="7" key="1">
    <citation type="journal article" date="2019" name="Int. J. Syst. Evol. Microbiol.">
        <title>The Global Catalogue of Microorganisms (GCM) 10K type strain sequencing project: providing services to taxonomists for standard genome sequencing and annotation.</title>
        <authorList>
            <consortium name="The Broad Institute Genomics Platform"/>
            <consortium name="The Broad Institute Genome Sequencing Center for Infectious Disease"/>
            <person name="Wu L."/>
            <person name="Ma J."/>
        </authorList>
    </citation>
    <scope>NUCLEOTIDE SEQUENCE [LARGE SCALE GENOMIC DNA]</scope>
    <source>
        <strain evidence="7">CGMCC 1.15399</strain>
    </source>
</reference>
<dbReference type="Gene3D" id="3.40.50.1820">
    <property type="entry name" value="alpha/beta hydrolase"/>
    <property type="match status" value="1"/>
</dbReference>
<evidence type="ECO:0000256" key="2">
    <source>
        <dbReference type="ARBA" id="ARBA00022729"/>
    </source>
</evidence>
<dbReference type="EMBL" id="JBHUCM010000069">
    <property type="protein sequence ID" value="MFD1546824.1"/>
    <property type="molecule type" value="Genomic_DNA"/>
</dbReference>
<evidence type="ECO:0000256" key="3">
    <source>
        <dbReference type="ARBA" id="ARBA00022801"/>
    </source>
</evidence>
<comment type="similarity">
    <text evidence="1">Belongs to the peptidase S33 family.</text>
</comment>
<gene>
    <name evidence="6" type="ORF">ACFSJ0_57980</name>
</gene>
<comment type="caution">
    <text evidence="6">The sequence shown here is derived from an EMBL/GenBank/DDBJ whole genome shotgun (WGS) entry which is preliminary data.</text>
</comment>